<organism evidence="1 2">
    <name type="scientific">Sorghum bicolor</name>
    <name type="common">Sorghum</name>
    <name type="synonym">Sorghum vulgare</name>
    <dbReference type="NCBI Taxonomy" id="4558"/>
    <lineage>
        <taxon>Eukaryota</taxon>
        <taxon>Viridiplantae</taxon>
        <taxon>Streptophyta</taxon>
        <taxon>Embryophyta</taxon>
        <taxon>Tracheophyta</taxon>
        <taxon>Spermatophyta</taxon>
        <taxon>Magnoliopsida</taxon>
        <taxon>Liliopsida</taxon>
        <taxon>Poales</taxon>
        <taxon>Poaceae</taxon>
        <taxon>PACMAD clade</taxon>
        <taxon>Panicoideae</taxon>
        <taxon>Andropogonodae</taxon>
        <taxon>Andropogoneae</taxon>
        <taxon>Sorghinae</taxon>
        <taxon>Sorghum</taxon>
    </lineage>
</organism>
<reference evidence="1" key="1">
    <citation type="journal article" date="2019" name="BMC Genomics">
        <title>A new reference genome for Sorghum bicolor reveals high levels of sequence similarity between sweet and grain genotypes: implications for the genetics of sugar metabolism.</title>
        <authorList>
            <person name="Cooper E.A."/>
            <person name="Brenton Z.W."/>
            <person name="Flinn B.S."/>
            <person name="Jenkins J."/>
            <person name="Shu S."/>
            <person name="Flowers D."/>
            <person name="Luo F."/>
            <person name="Wang Y."/>
            <person name="Xia P."/>
            <person name="Barry K."/>
            <person name="Daum C."/>
            <person name="Lipzen A."/>
            <person name="Yoshinaga Y."/>
            <person name="Schmutz J."/>
            <person name="Saski C."/>
            <person name="Vermerris W."/>
            <person name="Kresovich S."/>
        </authorList>
    </citation>
    <scope>NUCLEOTIDE SEQUENCE</scope>
</reference>
<name>A0A921Q1B1_SORBI</name>
<reference evidence="1" key="2">
    <citation type="submission" date="2020-10" db="EMBL/GenBank/DDBJ databases">
        <authorList>
            <person name="Cooper E.A."/>
            <person name="Brenton Z.W."/>
            <person name="Flinn B.S."/>
            <person name="Jenkins J."/>
            <person name="Shu S."/>
            <person name="Flowers D."/>
            <person name="Luo F."/>
            <person name="Wang Y."/>
            <person name="Xia P."/>
            <person name="Barry K."/>
            <person name="Daum C."/>
            <person name="Lipzen A."/>
            <person name="Yoshinaga Y."/>
            <person name="Schmutz J."/>
            <person name="Saski C."/>
            <person name="Vermerris W."/>
            <person name="Kresovich S."/>
        </authorList>
    </citation>
    <scope>NUCLEOTIDE SEQUENCE</scope>
</reference>
<evidence type="ECO:0000313" key="1">
    <source>
        <dbReference type="EMBL" id="KAG0513121.1"/>
    </source>
</evidence>
<sequence>MIYTICPDERALLSTHFVAPPCLLIYSSFPSPLFLSSRCLSYRSHHTSTVSARATSEPLLPPSIPRSFLLSLPRSHDLHASGDEDDDAAPTR</sequence>
<protein>
    <submittedName>
        <fullName evidence="1">Uncharacterized protein</fullName>
    </submittedName>
</protein>
<gene>
    <name evidence="1" type="ORF">BDA96_10G074000</name>
</gene>
<proteinExistence type="predicted"/>
<comment type="caution">
    <text evidence="1">The sequence shown here is derived from an EMBL/GenBank/DDBJ whole genome shotgun (WGS) entry which is preliminary data.</text>
</comment>
<evidence type="ECO:0000313" key="2">
    <source>
        <dbReference type="Proteomes" id="UP000807115"/>
    </source>
</evidence>
<dbReference type="EMBL" id="CM027689">
    <property type="protein sequence ID" value="KAG0513121.1"/>
    <property type="molecule type" value="Genomic_DNA"/>
</dbReference>
<accession>A0A921Q1B1</accession>
<dbReference type="AlphaFoldDB" id="A0A921Q1B1"/>
<dbReference type="Proteomes" id="UP000807115">
    <property type="component" value="Chromosome 10"/>
</dbReference>